<dbReference type="Pfam" id="PF00535">
    <property type="entry name" value="Glycos_transf_2"/>
    <property type="match status" value="1"/>
</dbReference>
<reference evidence="2 3" key="1">
    <citation type="submission" date="2016-10" db="EMBL/GenBank/DDBJ databases">
        <title>The whole genome sequencing and assembly of Bacillus simplex DSM 1321 strain.</title>
        <authorList>
            <person name="Park M.-K."/>
            <person name="Lee Y.-J."/>
            <person name="Yi H."/>
            <person name="Bahn Y.-S."/>
            <person name="Kim J.F."/>
            <person name="Lee D.-W."/>
        </authorList>
    </citation>
    <scope>NUCLEOTIDE SEQUENCE [LARGE SCALE GENOMIC DNA]</scope>
    <source>
        <strain evidence="2 3">DSM 1321</strain>
    </source>
</reference>
<dbReference type="OrthoDB" id="2850014at2"/>
<dbReference type="GeneID" id="56475963"/>
<dbReference type="InterPro" id="IPR050834">
    <property type="entry name" value="Glycosyltransf_2"/>
</dbReference>
<evidence type="ECO:0000259" key="1">
    <source>
        <dbReference type="Pfam" id="PF00535"/>
    </source>
</evidence>
<dbReference type="SUPFAM" id="SSF53448">
    <property type="entry name" value="Nucleotide-diphospho-sugar transferases"/>
    <property type="match status" value="1"/>
</dbReference>
<dbReference type="CDD" id="cd00761">
    <property type="entry name" value="Glyco_tranf_GTA_type"/>
    <property type="match status" value="1"/>
</dbReference>
<dbReference type="InterPro" id="IPR001173">
    <property type="entry name" value="Glyco_trans_2-like"/>
</dbReference>
<dbReference type="Gene3D" id="3.90.550.10">
    <property type="entry name" value="Spore Coat Polysaccharide Biosynthesis Protein SpsA, Chain A"/>
    <property type="match status" value="1"/>
</dbReference>
<gene>
    <name evidence="2" type="ORF">BS1321_24550</name>
</gene>
<accession>A0A223ENI6</accession>
<dbReference type="PANTHER" id="PTHR43685">
    <property type="entry name" value="GLYCOSYLTRANSFERASE"/>
    <property type="match status" value="1"/>
</dbReference>
<evidence type="ECO:0000313" key="2">
    <source>
        <dbReference type="EMBL" id="ASS96796.1"/>
    </source>
</evidence>
<dbReference type="AlphaFoldDB" id="A0A223ENI6"/>
<evidence type="ECO:0000313" key="3">
    <source>
        <dbReference type="Proteomes" id="UP000214618"/>
    </source>
</evidence>
<dbReference type="InterPro" id="IPR029044">
    <property type="entry name" value="Nucleotide-diphossugar_trans"/>
</dbReference>
<name>A0A223ENI6_9BACI</name>
<sequence>MTPIVSVILTSYNKPHTIGKAIESVLLQTLNNWELFIMDDNSNEETVQNIRKYINKPRIHYFNSNIQDGDRYKTTRYATLINEAIPKTRGKYLTYLTDDNSFLPSRFETMVKELNQNSSIEIVYSQQLVKTINEYGIIEQEKVRKTYGVLKNPVGWVDHCSIMHTRNLAERIFEEFGSYWNDDQAYWYNGDAAFWSRLTKYKPFHPIPEILDIAIKDDKSFQRLYTHLPKSIPNGTLVRGPSTETYIIENQVRRKIFQEVFTKLKYDPSMVVKIPDPFLFKYKEGTPIDSQVFINFLLFPNQRLVKAQNHPAVFYLQNNHKHLIKNEKTFSDFNLRWDKIISTDEHLLAQLPDGLPIEELSESTPILPDGTLFKHENYYISLKNCLHPIEKQVAMKLKLPVTNPVKMDHSLLSKFKTGEPFEWEILF</sequence>
<organism evidence="2 3">
    <name type="scientific">Peribacillus simplex NBRC 15720 = DSM 1321</name>
    <dbReference type="NCBI Taxonomy" id="1349754"/>
    <lineage>
        <taxon>Bacteria</taxon>
        <taxon>Bacillati</taxon>
        <taxon>Bacillota</taxon>
        <taxon>Bacilli</taxon>
        <taxon>Bacillales</taxon>
        <taxon>Bacillaceae</taxon>
        <taxon>Peribacillus</taxon>
    </lineage>
</organism>
<feature type="domain" description="Glycosyltransferase 2-like" evidence="1">
    <location>
        <begin position="6"/>
        <end position="120"/>
    </location>
</feature>
<protein>
    <submittedName>
        <fullName evidence="2">Maturation of the outermost layer of the spore</fullName>
    </submittedName>
</protein>
<dbReference type="Proteomes" id="UP000214618">
    <property type="component" value="Chromosome"/>
</dbReference>
<dbReference type="EMBL" id="CP017704">
    <property type="protein sequence ID" value="ASS96796.1"/>
    <property type="molecule type" value="Genomic_DNA"/>
</dbReference>
<proteinExistence type="predicted"/>
<dbReference type="RefSeq" id="WP_063236271.1">
    <property type="nucleotide sequence ID" value="NZ_BCVO01000042.1"/>
</dbReference>
<dbReference type="PANTHER" id="PTHR43685:SF2">
    <property type="entry name" value="GLYCOSYLTRANSFERASE 2-LIKE DOMAIN-CONTAINING PROTEIN"/>
    <property type="match status" value="1"/>
</dbReference>